<evidence type="ECO:0000313" key="2">
    <source>
        <dbReference type="EMBL" id="MEK8131422.1"/>
    </source>
</evidence>
<dbReference type="Proteomes" id="UP001469365">
    <property type="component" value="Unassembled WGS sequence"/>
</dbReference>
<proteinExistence type="predicted"/>
<comment type="caution">
    <text evidence="2">The sequence shown here is derived from an EMBL/GenBank/DDBJ whole genome shotgun (WGS) entry which is preliminary data.</text>
</comment>
<accession>A0ABU9DRD5</accession>
<feature type="region of interest" description="Disordered" evidence="1">
    <location>
        <begin position="271"/>
        <end position="294"/>
    </location>
</feature>
<reference evidence="2 3" key="1">
    <citation type="submission" date="2024-04" db="EMBL/GenBank/DDBJ databases">
        <title>draft genome sequnece of Paenibacillus filicis.</title>
        <authorList>
            <person name="Kim D.-U."/>
        </authorList>
    </citation>
    <scope>NUCLEOTIDE SEQUENCE [LARGE SCALE GENOMIC DNA]</scope>
    <source>
        <strain evidence="2 3">KACC14197</strain>
    </source>
</reference>
<gene>
    <name evidence="2" type="ORF">WMW72_26285</name>
</gene>
<keyword evidence="3" id="KW-1185">Reference proteome</keyword>
<organism evidence="2 3">
    <name type="scientific">Paenibacillus filicis</name>
    <dbReference type="NCBI Taxonomy" id="669464"/>
    <lineage>
        <taxon>Bacteria</taxon>
        <taxon>Bacillati</taxon>
        <taxon>Bacillota</taxon>
        <taxon>Bacilli</taxon>
        <taxon>Bacillales</taxon>
        <taxon>Paenibacillaceae</taxon>
        <taxon>Paenibacillus</taxon>
    </lineage>
</organism>
<protein>
    <submittedName>
        <fullName evidence="2">Uncharacterized protein</fullName>
    </submittedName>
</protein>
<dbReference type="EMBL" id="JBBPCC010000021">
    <property type="protein sequence ID" value="MEK8131422.1"/>
    <property type="molecule type" value="Genomic_DNA"/>
</dbReference>
<evidence type="ECO:0000313" key="3">
    <source>
        <dbReference type="Proteomes" id="UP001469365"/>
    </source>
</evidence>
<feature type="compositionally biased region" description="Basic and acidic residues" evidence="1">
    <location>
        <begin position="237"/>
        <end position="249"/>
    </location>
</feature>
<feature type="region of interest" description="Disordered" evidence="1">
    <location>
        <begin position="200"/>
        <end position="253"/>
    </location>
</feature>
<sequence>MGRDIIDITITKQPRSEITLVLSCYGNVAYGLSDLPNGTTVTLKNGSAEHEARIFLGEGDECAFPYMEIDPVAAKQLRLKDQTRYLAEYNSLQDTVTLTRLLVSRGHGILETDRTRESRITVGASLAAVLGIPWTTHPTLTIRSGHSTVKARLRVPANEISEELRLPASLSRKLGLMPGTPLMLAYNQKTKTLVVGNSAAALDQNQSSGDTTHRSDTNRSGSEPPKETATIQTGKRVRPDLRGRAEKPRPTASEWVEKSVTYPAIGNRQLSGHRTSAKRTGAHTRSSETGVRAGSRIRTEAIPRISRIEAARSASKRKKGPAVWLSPQVVRSL</sequence>
<name>A0ABU9DRD5_9BACL</name>
<evidence type="ECO:0000256" key="1">
    <source>
        <dbReference type="SAM" id="MobiDB-lite"/>
    </source>
</evidence>
<dbReference type="RefSeq" id="WP_341418559.1">
    <property type="nucleotide sequence ID" value="NZ_JBBPCC010000021.1"/>
</dbReference>